<accession>A0A8J7FLA0</accession>
<dbReference type="Proteomes" id="UP000640333">
    <property type="component" value="Unassembled WGS sequence"/>
</dbReference>
<evidence type="ECO:0000313" key="2">
    <source>
        <dbReference type="EMBL" id="MBE9396627.1"/>
    </source>
</evidence>
<evidence type="ECO:0000313" key="3">
    <source>
        <dbReference type="Proteomes" id="UP000640333"/>
    </source>
</evidence>
<gene>
    <name evidence="2" type="ORF">IOQ59_05055</name>
</gene>
<comment type="caution">
    <text evidence="2">The sequence shown here is derived from an EMBL/GenBank/DDBJ whole genome shotgun (WGS) entry which is preliminary data.</text>
</comment>
<keyword evidence="1" id="KW-1133">Transmembrane helix</keyword>
<evidence type="ECO:0000256" key="1">
    <source>
        <dbReference type="SAM" id="Phobius"/>
    </source>
</evidence>
<protein>
    <submittedName>
        <fullName evidence="2">Uncharacterized protein</fullName>
    </submittedName>
</protein>
<feature type="transmembrane region" description="Helical" evidence="1">
    <location>
        <begin position="6"/>
        <end position="23"/>
    </location>
</feature>
<dbReference type="RefSeq" id="WP_193952185.1">
    <property type="nucleotide sequence ID" value="NZ_JADEYS010000004.1"/>
</dbReference>
<keyword evidence="3" id="KW-1185">Reference proteome</keyword>
<organism evidence="2 3">
    <name type="scientific">Pontibacterium sinense</name>
    <dbReference type="NCBI Taxonomy" id="2781979"/>
    <lineage>
        <taxon>Bacteria</taxon>
        <taxon>Pseudomonadati</taxon>
        <taxon>Pseudomonadota</taxon>
        <taxon>Gammaproteobacteria</taxon>
        <taxon>Oceanospirillales</taxon>
        <taxon>Oceanospirillaceae</taxon>
        <taxon>Pontibacterium</taxon>
    </lineage>
</organism>
<keyword evidence="1" id="KW-0812">Transmembrane</keyword>
<dbReference type="EMBL" id="JADEYS010000004">
    <property type="protein sequence ID" value="MBE9396627.1"/>
    <property type="molecule type" value="Genomic_DNA"/>
</dbReference>
<name>A0A8J7FLA0_9GAMM</name>
<proteinExistence type="predicted"/>
<feature type="transmembrane region" description="Helical" evidence="1">
    <location>
        <begin position="35"/>
        <end position="55"/>
    </location>
</feature>
<dbReference type="AlphaFoldDB" id="A0A8J7FLA0"/>
<sequence>MSESLASWISLSGFVLSALVLFVRAPDRSGHTIMMNLLTAVLCLFGGFLIAAALMKLSGGITNPIVNSVLVVVGALACVAAKEMLSTRRKAK</sequence>
<keyword evidence="1" id="KW-0472">Membrane</keyword>
<feature type="transmembrane region" description="Helical" evidence="1">
    <location>
        <begin position="61"/>
        <end position="81"/>
    </location>
</feature>
<reference evidence="2" key="1">
    <citation type="submission" date="2020-10" db="EMBL/GenBank/DDBJ databases">
        <title>Bacterium isolated from coastal waters sediment.</title>
        <authorList>
            <person name="Chen R.-J."/>
            <person name="Lu D.-C."/>
            <person name="Zhu K.-L."/>
            <person name="Du Z.-J."/>
        </authorList>
    </citation>
    <scope>NUCLEOTIDE SEQUENCE</scope>
    <source>
        <strain evidence="2">N1Y112</strain>
    </source>
</reference>